<gene>
    <name evidence="2" type="ORF">PTTW11_10641</name>
</gene>
<reference evidence="2" key="1">
    <citation type="submission" date="2021-02" db="EMBL/GenBank/DDBJ databases">
        <authorList>
            <person name="Syme A R."/>
            <person name="Syme A R."/>
            <person name="Moolhuijzen P."/>
        </authorList>
    </citation>
    <scope>NUCLEOTIDE SEQUENCE</scope>
    <source>
        <strain evidence="2">W1-1</strain>
    </source>
</reference>
<proteinExistence type="predicted"/>
<feature type="compositionally biased region" description="Low complexity" evidence="1">
    <location>
        <begin position="167"/>
        <end position="182"/>
    </location>
</feature>
<dbReference type="EMBL" id="HG992987">
    <property type="protein sequence ID" value="CAE7215033.1"/>
    <property type="molecule type" value="Genomic_DNA"/>
</dbReference>
<protein>
    <submittedName>
        <fullName evidence="2">Uncharacterized protein</fullName>
    </submittedName>
</protein>
<feature type="compositionally biased region" description="Polar residues" evidence="1">
    <location>
        <begin position="18"/>
        <end position="31"/>
    </location>
</feature>
<feature type="compositionally biased region" description="Pro residues" evidence="1">
    <location>
        <begin position="8"/>
        <end position="17"/>
    </location>
</feature>
<feature type="region of interest" description="Disordered" evidence="1">
    <location>
        <begin position="1"/>
        <end position="45"/>
    </location>
</feature>
<dbReference type="Proteomes" id="UP000472372">
    <property type="component" value="Chromosome 11"/>
</dbReference>
<organism evidence="2 3">
    <name type="scientific">Pyrenophora teres f. teres</name>
    <dbReference type="NCBI Taxonomy" id="97479"/>
    <lineage>
        <taxon>Eukaryota</taxon>
        <taxon>Fungi</taxon>
        <taxon>Dikarya</taxon>
        <taxon>Ascomycota</taxon>
        <taxon>Pezizomycotina</taxon>
        <taxon>Dothideomycetes</taxon>
        <taxon>Pleosporomycetidae</taxon>
        <taxon>Pleosporales</taxon>
        <taxon>Pleosporineae</taxon>
        <taxon>Pleosporaceae</taxon>
        <taxon>Pyrenophora</taxon>
    </lineage>
</organism>
<feature type="region of interest" description="Disordered" evidence="1">
    <location>
        <begin position="156"/>
        <end position="182"/>
    </location>
</feature>
<evidence type="ECO:0000313" key="3">
    <source>
        <dbReference type="Proteomes" id="UP000472372"/>
    </source>
</evidence>
<evidence type="ECO:0000256" key="1">
    <source>
        <dbReference type="SAM" id="MobiDB-lite"/>
    </source>
</evidence>
<sequence>MSAVTSFSPPPPPPPNTKPSDTENSQVSTPTVKIPASGDGRSPETAVWSGALSSVLEVKETYVVDGIGLQPRYRRTTMDEARDFARLGYMILDGERYEMVAPAQIASGPLSNPSMPAVAAGIEAQMADVITQEGIIATGSGAATDAYNAAQLHHGDAFADSDDGDEASSSASSESDGGSSTT</sequence>
<accession>A0A6S6WJX2</accession>
<dbReference type="AlphaFoldDB" id="A0A6S6WJX2"/>
<evidence type="ECO:0000313" key="2">
    <source>
        <dbReference type="EMBL" id="CAE7215033.1"/>
    </source>
</evidence>
<name>A0A6S6WJX2_9PLEO</name>